<evidence type="ECO:0000256" key="4">
    <source>
        <dbReference type="ARBA" id="ARBA00005037"/>
    </source>
</evidence>
<dbReference type="PANTHER" id="PTHR10851">
    <property type="entry name" value="PYRIDOXINE-5-PHOSPHATE OXIDASE"/>
    <property type="match status" value="1"/>
</dbReference>
<gene>
    <name evidence="11" type="primary">pdxH</name>
    <name evidence="11" type="ORF">Bhyg_11615</name>
</gene>
<comment type="pathway">
    <text evidence="4">Cofactor metabolism; pyridoxal 5'-phosphate salvage; pyridoxal 5'-phosphate from pyridoxine 5'-phosphate: step 1/1.</text>
</comment>
<dbReference type="GO" id="GO:0004733">
    <property type="term" value="F:pyridoxamine phosphate oxidase activity"/>
    <property type="evidence" value="ECO:0007669"/>
    <property type="project" value="UniProtKB-EC"/>
</dbReference>
<dbReference type="InterPro" id="IPR000659">
    <property type="entry name" value="Pyridox_Oxase"/>
</dbReference>
<dbReference type="InterPro" id="IPR012349">
    <property type="entry name" value="Split_barrel_FMN-bd"/>
</dbReference>
<dbReference type="InterPro" id="IPR011576">
    <property type="entry name" value="Pyridox_Oxase_N"/>
</dbReference>
<dbReference type="PIRSF" id="PIRSF000190">
    <property type="entry name" value="Pyd_amn-ph_oxd"/>
    <property type="match status" value="1"/>
</dbReference>
<evidence type="ECO:0000313" key="11">
    <source>
        <dbReference type="EMBL" id="KAJ6638877.1"/>
    </source>
</evidence>
<dbReference type="GO" id="GO:0008615">
    <property type="term" value="P:pyridoxine biosynthetic process"/>
    <property type="evidence" value="ECO:0007669"/>
    <property type="project" value="InterPro"/>
</dbReference>
<dbReference type="SUPFAM" id="SSF50475">
    <property type="entry name" value="FMN-binding split barrel"/>
    <property type="match status" value="1"/>
</dbReference>
<dbReference type="EMBL" id="WJQU01000003">
    <property type="protein sequence ID" value="KAJ6638877.1"/>
    <property type="molecule type" value="Genomic_DNA"/>
</dbReference>
<reference evidence="11" key="1">
    <citation type="submission" date="2022-07" db="EMBL/GenBank/DDBJ databases">
        <authorList>
            <person name="Trinca V."/>
            <person name="Uliana J.V.C."/>
            <person name="Torres T.T."/>
            <person name="Ward R.J."/>
            <person name="Monesi N."/>
        </authorList>
    </citation>
    <scope>NUCLEOTIDE SEQUENCE</scope>
    <source>
        <strain evidence="11">HSMRA1968</strain>
        <tissue evidence="11">Whole embryos</tissue>
    </source>
</reference>
<dbReference type="Gene3D" id="2.30.110.10">
    <property type="entry name" value="Electron Transport, Fmn-binding Protein, Chain A"/>
    <property type="match status" value="1"/>
</dbReference>
<keyword evidence="7" id="KW-0285">Flavoprotein</keyword>
<evidence type="ECO:0000256" key="6">
    <source>
        <dbReference type="ARBA" id="ARBA00012801"/>
    </source>
</evidence>
<feature type="domain" description="Pyridoxamine 5'-phosphate oxidase N-terminal" evidence="10">
    <location>
        <begin position="50"/>
        <end position="127"/>
    </location>
</feature>
<keyword evidence="8" id="KW-0288">FMN</keyword>
<comment type="similarity">
    <text evidence="5">Belongs to the pyridoxamine 5'-phosphate oxidase family.</text>
</comment>
<evidence type="ECO:0000256" key="2">
    <source>
        <dbReference type="ARBA" id="ARBA00003691"/>
    </source>
</evidence>
<name>A0A9Q0MYB9_9DIPT</name>
<evidence type="ECO:0000313" key="12">
    <source>
        <dbReference type="Proteomes" id="UP001151699"/>
    </source>
</evidence>
<comment type="function">
    <text evidence="2">Catalyzes the oxidation of either pyridoxine 5'-phosphate (PNP) or pyridoxamine 5'-phosphate (PMP) into pyridoxal 5'-phosphate (PLP).</text>
</comment>
<dbReference type="EC" id="1.4.3.5" evidence="6"/>
<comment type="caution">
    <text evidence="11">The sequence shown here is derived from an EMBL/GenBank/DDBJ whole genome shotgun (WGS) entry which is preliminary data.</text>
</comment>
<comment type="cofactor">
    <cofactor evidence="1">
        <name>FMN</name>
        <dbReference type="ChEBI" id="CHEBI:58210"/>
    </cofactor>
</comment>
<dbReference type="GO" id="GO:0010181">
    <property type="term" value="F:FMN binding"/>
    <property type="evidence" value="ECO:0007669"/>
    <property type="project" value="InterPro"/>
</dbReference>
<sequence length="221" mass="25590">MEATQYNFDMASSNLLHITDAFEHPITLFEKWLKEAEDNDDLGWVKIINIATVHGATEVLSRNVIMRKFDQSGFVFVTERNSRKFADLKENPNVAGTFFWKYKLDGNVVLKQIRITGKVSELPPDEISKFYAEEGISTRIRCKICKCGQPCDWDELKKKHDEALLNFKNGTEKFEQNENYTALVLQPETMDFYFSMPGCIADRIYYTKDNAGKWSSQHIYA</sequence>
<comment type="pathway">
    <text evidence="3">Cofactor metabolism; pyridoxal 5'-phosphate salvage; pyridoxal 5'-phosphate from pyridoxamine 5'-phosphate: step 1/1.</text>
</comment>
<organism evidence="11 12">
    <name type="scientific">Pseudolycoriella hygida</name>
    <dbReference type="NCBI Taxonomy" id="35572"/>
    <lineage>
        <taxon>Eukaryota</taxon>
        <taxon>Metazoa</taxon>
        <taxon>Ecdysozoa</taxon>
        <taxon>Arthropoda</taxon>
        <taxon>Hexapoda</taxon>
        <taxon>Insecta</taxon>
        <taxon>Pterygota</taxon>
        <taxon>Neoptera</taxon>
        <taxon>Endopterygota</taxon>
        <taxon>Diptera</taxon>
        <taxon>Nematocera</taxon>
        <taxon>Sciaroidea</taxon>
        <taxon>Sciaridae</taxon>
        <taxon>Pseudolycoriella</taxon>
    </lineage>
</organism>
<dbReference type="Pfam" id="PF01243">
    <property type="entry name" value="PNPOx_N"/>
    <property type="match status" value="1"/>
</dbReference>
<evidence type="ECO:0000256" key="5">
    <source>
        <dbReference type="ARBA" id="ARBA00007301"/>
    </source>
</evidence>
<dbReference type="AlphaFoldDB" id="A0A9Q0MYB9"/>
<protein>
    <recommendedName>
        <fullName evidence="6">pyridoxal 5'-phosphate synthase</fullName>
        <ecNumber evidence="6">1.4.3.5</ecNumber>
    </recommendedName>
</protein>
<dbReference type="PANTHER" id="PTHR10851:SF4">
    <property type="entry name" value="PYRIDOXAL 5'-PHOSPHATE SYNTHASE"/>
    <property type="match status" value="1"/>
</dbReference>
<proteinExistence type="inferred from homology"/>
<evidence type="ECO:0000256" key="1">
    <source>
        <dbReference type="ARBA" id="ARBA00001917"/>
    </source>
</evidence>
<keyword evidence="9" id="KW-0560">Oxidoreductase</keyword>
<evidence type="ECO:0000259" key="10">
    <source>
        <dbReference type="Pfam" id="PF01243"/>
    </source>
</evidence>
<keyword evidence="12" id="KW-1185">Reference proteome</keyword>
<evidence type="ECO:0000256" key="7">
    <source>
        <dbReference type="ARBA" id="ARBA00022630"/>
    </source>
</evidence>
<dbReference type="Proteomes" id="UP001151699">
    <property type="component" value="Chromosome X"/>
</dbReference>
<dbReference type="OrthoDB" id="303614at2759"/>
<accession>A0A9Q0MYB9</accession>
<evidence type="ECO:0000256" key="8">
    <source>
        <dbReference type="ARBA" id="ARBA00022643"/>
    </source>
</evidence>
<evidence type="ECO:0000256" key="9">
    <source>
        <dbReference type="ARBA" id="ARBA00023002"/>
    </source>
</evidence>
<evidence type="ECO:0000256" key="3">
    <source>
        <dbReference type="ARBA" id="ARBA00004738"/>
    </source>
</evidence>